<accession>A0A0C3NSQ3</accession>
<organism evidence="2 3">
    <name type="scientific">Phlebiopsis gigantea (strain 11061_1 CR5-6)</name>
    <name type="common">White-rot fungus</name>
    <name type="synonym">Peniophora gigantea</name>
    <dbReference type="NCBI Taxonomy" id="745531"/>
    <lineage>
        <taxon>Eukaryota</taxon>
        <taxon>Fungi</taxon>
        <taxon>Dikarya</taxon>
        <taxon>Basidiomycota</taxon>
        <taxon>Agaricomycotina</taxon>
        <taxon>Agaricomycetes</taxon>
        <taxon>Polyporales</taxon>
        <taxon>Phanerochaetaceae</taxon>
        <taxon>Phlebiopsis</taxon>
    </lineage>
</organism>
<evidence type="ECO:0000256" key="1">
    <source>
        <dbReference type="SAM" id="Phobius"/>
    </source>
</evidence>
<dbReference type="HOGENOM" id="CLU_2184912_0_0_1"/>
<keyword evidence="1" id="KW-1133">Transmembrane helix</keyword>
<gene>
    <name evidence="2" type="ORF">PHLGIDRAFT_384520</name>
</gene>
<dbReference type="OrthoDB" id="3501663at2759"/>
<protein>
    <submittedName>
        <fullName evidence="2">Uncharacterized protein</fullName>
    </submittedName>
</protein>
<dbReference type="AlphaFoldDB" id="A0A0C3NSQ3"/>
<evidence type="ECO:0000313" key="2">
    <source>
        <dbReference type="EMBL" id="KIP08259.1"/>
    </source>
</evidence>
<keyword evidence="1" id="KW-0812">Transmembrane</keyword>
<evidence type="ECO:0000313" key="3">
    <source>
        <dbReference type="Proteomes" id="UP000053257"/>
    </source>
</evidence>
<sequence length="109" mass="11743">MSTSRSSPSLRKRQLTPDVLDEKTSLLASVSSARAKSTVGARHLLALVSLSISAFFIFRTSFATREASHAYALCSPDGNNIYTVDDVTPRVQCLVVHDGKFVDIGSLGQ</sequence>
<keyword evidence="3" id="KW-1185">Reference proteome</keyword>
<dbReference type="Proteomes" id="UP000053257">
    <property type="component" value="Unassembled WGS sequence"/>
</dbReference>
<name>A0A0C3NSQ3_PHLG1</name>
<feature type="transmembrane region" description="Helical" evidence="1">
    <location>
        <begin position="39"/>
        <end position="58"/>
    </location>
</feature>
<dbReference type="STRING" id="745531.A0A0C3NSQ3"/>
<proteinExistence type="predicted"/>
<keyword evidence="1" id="KW-0472">Membrane</keyword>
<dbReference type="EMBL" id="KN840482">
    <property type="protein sequence ID" value="KIP08259.1"/>
    <property type="molecule type" value="Genomic_DNA"/>
</dbReference>
<reference evidence="2 3" key="1">
    <citation type="journal article" date="2014" name="PLoS Genet.">
        <title>Analysis of the Phlebiopsis gigantea genome, transcriptome and secretome provides insight into its pioneer colonization strategies of wood.</title>
        <authorList>
            <person name="Hori C."/>
            <person name="Ishida T."/>
            <person name="Igarashi K."/>
            <person name="Samejima M."/>
            <person name="Suzuki H."/>
            <person name="Master E."/>
            <person name="Ferreira P."/>
            <person name="Ruiz-Duenas F.J."/>
            <person name="Held B."/>
            <person name="Canessa P."/>
            <person name="Larrondo L.F."/>
            <person name="Schmoll M."/>
            <person name="Druzhinina I.S."/>
            <person name="Kubicek C.P."/>
            <person name="Gaskell J.A."/>
            <person name="Kersten P."/>
            <person name="St John F."/>
            <person name="Glasner J."/>
            <person name="Sabat G."/>
            <person name="Splinter BonDurant S."/>
            <person name="Syed K."/>
            <person name="Yadav J."/>
            <person name="Mgbeahuruike A.C."/>
            <person name="Kovalchuk A."/>
            <person name="Asiegbu F.O."/>
            <person name="Lackner G."/>
            <person name="Hoffmeister D."/>
            <person name="Rencoret J."/>
            <person name="Gutierrez A."/>
            <person name="Sun H."/>
            <person name="Lindquist E."/>
            <person name="Barry K."/>
            <person name="Riley R."/>
            <person name="Grigoriev I.V."/>
            <person name="Henrissat B."/>
            <person name="Kues U."/>
            <person name="Berka R.M."/>
            <person name="Martinez A.T."/>
            <person name="Covert S.F."/>
            <person name="Blanchette R.A."/>
            <person name="Cullen D."/>
        </authorList>
    </citation>
    <scope>NUCLEOTIDE SEQUENCE [LARGE SCALE GENOMIC DNA]</scope>
    <source>
        <strain evidence="2 3">11061_1 CR5-6</strain>
    </source>
</reference>